<dbReference type="EMBL" id="CP049934">
    <property type="protein sequence ID" value="QIM16140.1"/>
    <property type="molecule type" value="Genomic_DNA"/>
</dbReference>
<proteinExistence type="predicted"/>
<gene>
    <name evidence="1" type="ORF">G7067_06445</name>
</gene>
<evidence type="ECO:0000313" key="2">
    <source>
        <dbReference type="Proteomes" id="UP000501387"/>
    </source>
</evidence>
<protein>
    <recommendedName>
        <fullName evidence="3">ATP-binding protein</fullName>
    </recommendedName>
</protein>
<sequence>MSALREPGSFDVILIDGRSGSGKTSLAEELVHACGGSAQVLHIEDLYPGWDGLAEGSHAAGRALIERGYRAYNWGTGEFGPRIALGSQRPLIVEGCGAITADNLAAARSWAGGEEARVYSVWLEGSEELRQSRAFARDGDTYRPHWARWAAQEDRLFAEARPMDLADEIMPVR</sequence>
<evidence type="ECO:0008006" key="3">
    <source>
        <dbReference type="Google" id="ProtNLM"/>
    </source>
</evidence>
<evidence type="ECO:0000313" key="1">
    <source>
        <dbReference type="EMBL" id="QIM16140.1"/>
    </source>
</evidence>
<dbReference type="Proteomes" id="UP000501387">
    <property type="component" value="Chromosome"/>
</dbReference>
<dbReference type="InterPro" id="IPR027417">
    <property type="entry name" value="P-loop_NTPase"/>
</dbReference>
<accession>A0A6G8FI65</accession>
<name>A0A6G8FI65_9MICO</name>
<dbReference type="SUPFAM" id="SSF52540">
    <property type="entry name" value="P-loop containing nucleoside triphosphate hydrolases"/>
    <property type="match status" value="1"/>
</dbReference>
<dbReference type="Gene3D" id="3.40.50.300">
    <property type="entry name" value="P-loop containing nucleotide triphosphate hydrolases"/>
    <property type="match status" value="1"/>
</dbReference>
<dbReference type="RefSeq" id="WP_166322868.1">
    <property type="nucleotide sequence ID" value="NZ_CP049934.1"/>
</dbReference>
<dbReference type="KEGG" id="lins:G7067_06445"/>
<organism evidence="1 2">
    <name type="scientific">Leucobacter insecticola</name>
    <dbReference type="NCBI Taxonomy" id="2714934"/>
    <lineage>
        <taxon>Bacteria</taxon>
        <taxon>Bacillati</taxon>
        <taxon>Actinomycetota</taxon>
        <taxon>Actinomycetes</taxon>
        <taxon>Micrococcales</taxon>
        <taxon>Microbacteriaceae</taxon>
        <taxon>Leucobacter</taxon>
    </lineage>
</organism>
<reference evidence="1 2" key="1">
    <citation type="submission" date="2020-03" db="EMBL/GenBank/DDBJ databases">
        <title>Leucobacter sp. nov., isolated from beetles.</title>
        <authorList>
            <person name="Hyun D.-W."/>
            <person name="Bae J.-W."/>
        </authorList>
    </citation>
    <scope>NUCLEOTIDE SEQUENCE [LARGE SCALE GENOMIC DNA]</scope>
    <source>
        <strain evidence="1 2">HDW9B</strain>
    </source>
</reference>
<keyword evidence="2" id="KW-1185">Reference proteome</keyword>
<dbReference type="AlphaFoldDB" id="A0A6G8FI65"/>